<dbReference type="GO" id="GO:0003677">
    <property type="term" value="F:DNA binding"/>
    <property type="evidence" value="ECO:0007669"/>
    <property type="project" value="UniProtKB-KW"/>
</dbReference>
<evidence type="ECO:0000256" key="2">
    <source>
        <dbReference type="ARBA" id="ARBA00023125"/>
    </source>
</evidence>
<dbReference type="AlphaFoldDB" id="A0A840UNR6"/>
<dbReference type="Gene3D" id="3.40.50.1360">
    <property type="match status" value="1"/>
</dbReference>
<keyword evidence="6" id="KW-1185">Reference proteome</keyword>
<dbReference type="InterPro" id="IPR050313">
    <property type="entry name" value="Carb_Metab_HTH_regulators"/>
</dbReference>
<dbReference type="PANTHER" id="PTHR30363:SF56">
    <property type="entry name" value="TRANSCRIPTIONAL REGULATOR, DEOR FAMILY"/>
    <property type="match status" value="1"/>
</dbReference>
<dbReference type="InterPro" id="IPR014036">
    <property type="entry name" value="DeoR-like_C"/>
</dbReference>
<evidence type="ECO:0000259" key="4">
    <source>
        <dbReference type="PROSITE" id="PS51000"/>
    </source>
</evidence>
<evidence type="ECO:0000313" key="6">
    <source>
        <dbReference type="Proteomes" id="UP000559117"/>
    </source>
</evidence>
<accession>A0A840UNR6</accession>
<dbReference type="InterPro" id="IPR036388">
    <property type="entry name" value="WH-like_DNA-bd_sf"/>
</dbReference>
<dbReference type="SMART" id="SM00420">
    <property type="entry name" value="HTH_DEOR"/>
    <property type="match status" value="1"/>
</dbReference>
<keyword evidence="3" id="KW-0804">Transcription</keyword>
<evidence type="ECO:0000256" key="1">
    <source>
        <dbReference type="ARBA" id="ARBA00023015"/>
    </source>
</evidence>
<dbReference type="PROSITE" id="PS51000">
    <property type="entry name" value="HTH_DEOR_2"/>
    <property type="match status" value="1"/>
</dbReference>
<dbReference type="GO" id="GO:0003700">
    <property type="term" value="F:DNA-binding transcription factor activity"/>
    <property type="evidence" value="ECO:0007669"/>
    <property type="project" value="InterPro"/>
</dbReference>
<dbReference type="Proteomes" id="UP000559117">
    <property type="component" value="Unassembled WGS sequence"/>
</dbReference>
<dbReference type="SUPFAM" id="SSF100950">
    <property type="entry name" value="NagB/RpiA/CoA transferase-like"/>
    <property type="match status" value="1"/>
</dbReference>
<dbReference type="PROSITE" id="PS00894">
    <property type="entry name" value="HTH_DEOR_1"/>
    <property type="match status" value="1"/>
</dbReference>
<dbReference type="PRINTS" id="PR00037">
    <property type="entry name" value="HTHLACR"/>
</dbReference>
<keyword evidence="1" id="KW-0805">Transcription regulation</keyword>
<protein>
    <submittedName>
        <fullName evidence="5">DeoR family fructose operon transcriptional repressor</fullName>
    </submittedName>
</protein>
<dbReference type="Pfam" id="PF00455">
    <property type="entry name" value="DeoRC"/>
    <property type="match status" value="1"/>
</dbReference>
<gene>
    <name evidence="5" type="ORF">HNR32_000986</name>
</gene>
<dbReference type="SMART" id="SM01134">
    <property type="entry name" value="DeoRC"/>
    <property type="match status" value="1"/>
</dbReference>
<dbReference type="InterPro" id="IPR001034">
    <property type="entry name" value="DeoR_HTH"/>
</dbReference>
<dbReference type="InterPro" id="IPR037171">
    <property type="entry name" value="NagB/RpiA_transferase-like"/>
</dbReference>
<feature type="domain" description="HTH deoR-type" evidence="4">
    <location>
        <begin position="3"/>
        <end position="58"/>
    </location>
</feature>
<dbReference type="Pfam" id="PF08220">
    <property type="entry name" value="HTH_DeoR"/>
    <property type="match status" value="1"/>
</dbReference>
<proteinExistence type="predicted"/>
<dbReference type="RefSeq" id="WP_183860233.1">
    <property type="nucleotide sequence ID" value="NZ_JACHFH010000009.1"/>
</dbReference>
<dbReference type="SUPFAM" id="SSF46785">
    <property type="entry name" value="Winged helix' DNA-binding domain"/>
    <property type="match status" value="1"/>
</dbReference>
<dbReference type="PANTHER" id="PTHR30363">
    <property type="entry name" value="HTH-TYPE TRANSCRIPTIONAL REGULATOR SRLR-RELATED"/>
    <property type="match status" value="1"/>
</dbReference>
<name>A0A840UNR6_9FIRM</name>
<dbReference type="InterPro" id="IPR036390">
    <property type="entry name" value="WH_DNA-bd_sf"/>
</dbReference>
<reference evidence="5 6" key="1">
    <citation type="submission" date="2020-08" db="EMBL/GenBank/DDBJ databases">
        <title>Genomic Encyclopedia of Type Strains, Phase IV (KMG-IV): sequencing the most valuable type-strain genomes for metagenomic binning, comparative biology and taxonomic classification.</title>
        <authorList>
            <person name="Goeker M."/>
        </authorList>
    </citation>
    <scope>NUCLEOTIDE SEQUENCE [LARGE SCALE GENOMIC DNA]</scope>
    <source>
        <strain evidence="5 6">DSM 24661</strain>
    </source>
</reference>
<evidence type="ECO:0000313" key="5">
    <source>
        <dbReference type="EMBL" id="MBB5335852.1"/>
    </source>
</evidence>
<dbReference type="Gene3D" id="1.10.10.10">
    <property type="entry name" value="Winged helix-like DNA-binding domain superfamily/Winged helix DNA-binding domain"/>
    <property type="match status" value="1"/>
</dbReference>
<organism evidence="5 6">
    <name type="scientific">Pectinatus brassicae</name>
    <dbReference type="NCBI Taxonomy" id="862415"/>
    <lineage>
        <taxon>Bacteria</taxon>
        <taxon>Bacillati</taxon>
        <taxon>Bacillota</taxon>
        <taxon>Negativicutes</taxon>
        <taxon>Selenomonadales</taxon>
        <taxon>Selenomonadaceae</taxon>
        <taxon>Pectinatus</taxon>
    </lineage>
</organism>
<dbReference type="InterPro" id="IPR018356">
    <property type="entry name" value="Tscrpt_reg_HTH_DeoR_CS"/>
</dbReference>
<keyword evidence="2" id="KW-0238">DNA-binding</keyword>
<evidence type="ECO:0000256" key="3">
    <source>
        <dbReference type="ARBA" id="ARBA00023163"/>
    </source>
</evidence>
<dbReference type="EMBL" id="JACHFH010000009">
    <property type="protein sequence ID" value="MBB5335852.1"/>
    <property type="molecule type" value="Genomic_DNA"/>
</dbReference>
<sequence length="246" mass="26834">MLAAQRQNKILQILSQRHSVSVIDLAQMLDASEATIRRDITALDKKGILVKIFGGAMSCENYLTTEDKVETRQSINIKQKQSISITAANLIKPNDVVYIDAGTSTDFLVKHIHEKNAVYITNDVSHATQLISRGFKSIIIGGNMKSVTYATVGAMAIANLKRYNFTIGFLGTNGISLKAGFTTPTTEEALVKETAINHCQKAYILADSSKFGKITPVTFAPLSAATIITDKKPDASYMKYNIIVAE</sequence>
<comment type="caution">
    <text evidence="5">The sequence shown here is derived from an EMBL/GenBank/DDBJ whole genome shotgun (WGS) entry which is preliminary data.</text>
</comment>